<comment type="caution">
    <text evidence="1">The sequence shown here is derived from an EMBL/GenBank/DDBJ whole genome shotgun (WGS) entry which is preliminary data.</text>
</comment>
<organism evidence="1 2">
    <name type="scientific">Psophocarpus tetragonolobus</name>
    <name type="common">Winged bean</name>
    <name type="synonym">Dolichos tetragonolobus</name>
    <dbReference type="NCBI Taxonomy" id="3891"/>
    <lineage>
        <taxon>Eukaryota</taxon>
        <taxon>Viridiplantae</taxon>
        <taxon>Streptophyta</taxon>
        <taxon>Embryophyta</taxon>
        <taxon>Tracheophyta</taxon>
        <taxon>Spermatophyta</taxon>
        <taxon>Magnoliopsida</taxon>
        <taxon>eudicotyledons</taxon>
        <taxon>Gunneridae</taxon>
        <taxon>Pentapetalae</taxon>
        <taxon>rosids</taxon>
        <taxon>fabids</taxon>
        <taxon>Fabales</taxon>
        <taxon>Fabaceae</taxon>
        <taxon>Papilionoideae</taxon>
        <taxon>50 kb inversion clade</taxon>
        <taxon>NPAAA clade</taxon>
        <taxon>indigoferoid/millettioid clade</taxon>
        <taxon>Phaseoleae</taxon>
        <taxon>Psophocarpus</taxon>
    </lineage>
</organism>
<evidence type="ECO:0000313" key="2">
    <source>
        <dbReference type="Proteomes" id="UP001386955"/>
    </source>
</evidence>
<evidence type="ECO:0000313" key="1">
    <source>
        <dbReference type="EMBL" id="KAK7401072.1"/>
    </source>
</evidence>
<dbReference type="AlphaFoldDB" id="A0AAN9SPT1"/>
<protein>
    <submittedName>
        <fullName evidence="1">Uncharacterized protein</fullName>
    </submittedName>
</protein>
<dbReference type="EMBL" id="JAYMYS010000003">
    <property type="protein sequence ID" value="KAK7401072.1"/>
    <property type="molecule type" value="Genomic_DNA"/>
</dbReference>
<proteinExistence type="predicted"/>
<dbReference type="Proteomes" id="UP001386955">
    <property type="component" value="Unassembled WGS sequence"/>
</dbReference>
<reference evidence="1 2" key="1">
    <citation type="submission" date="2024-01" db="EMBL/GenBank/DDBJ databases">
        <title>The genomes of 5 underutilized Papilionoideae crops provide insights into root nodulation and disease resistanc.</title>
        <authorList>
            <person name="Jiang F."/>
        </authorList>
    </citation>
    <scope>NUCLEOTIDE SEQUENCE [LARGE SCALE GENOMIC DNA]</scope>
    <source>
        <strain evidence="1">DUOXIRENSHENG_FW03</strain>
        <tissue evidence="1">Leaves</tissue>
    </source>
</reference>
<keyword evidence="2" id="KW-1185">Reference proteome</keyword>
<name>A0AAN9SPT1_PSOTE</name>
<gene>
    <name evidence="1" type="ORF">VNO78_12384</name>
</gene>
<accession>A0AAN9SPT1</accession>
<sequence length="106" mass="11956">MNDIDACLQGRGKEVDAQENGCEVIWPDEAGNEGEEGWAKAFAEMLQKLRVCGGRLSAKAACVEYGRIENESRNPNLEVASALRLFIGMVQYFDKFGFEMEQFQWN</sequence>